<name>A0A0E9T1H5_ANGAN</name>
<organism evidence="1">
    <name type="scientific">Anguilla anguilla</name>
    <name type="common">European freshwater eel</name>
    <name type="synonym">Muraena anguilla</name>
    <dbReference type="NCBI Taxonomy" id="7936"/>
    <lineage>
        <taxon>Eukaryota</taxon>
        <taxon>Metazoa</taxon>
        <taxon>Chordata</taxon>
        <taxon>Craniata</taxon>
        <taxon>Vertebrata</taxon>
        <taxon>Euteleostomi</taxon>
        <taxon>Actinopterygii</taxon>
        <taxon>Neopterygii</taxon>
        <taxon>Teleostei</taxon>
        <taxon>Anguilliformes</taxon>
        <taxon>Anguillidae</taxon>
        <taxon>Anguilla</taxon>
    </lineage>
</organism>
<reference evidence="1" key="2">
    <citation type="journal article" date="2015" name="Fish Shellfish Immunol.">
        <title>Early steps in the European eel (Anguilla anguilla)-Vibrio vulnificus interaction in the gills: Role of the RtxA13 toxin.</title>
        <authorList>
            <person name="Callol A."/>
            <person name="Pajuelo D."/>
            <person name="Ebbesson L."/>
            <person name="Teles M."/>
            <person name="MacKenzie S."/>
            <person name="Amaro C."/>
        </authorList>
    </citation>
    <scope>NUCLEOTIDE SEQUENCE</scope>
</reference>
<dbReference type="AlphaFoldDB" id="A0A0E9T1H5"/>
<protein>
    <submittedName>
        <fullName evidence="1">Uncharacterized protein</fullName>
    </submittedName>
</protein>
<accession>A0A0E9T1H5</accession>
<evidence type="ECO:0000313" key="1">
    <source>
        <dbReference type="EMBL" id="JAH47441.1"/>
    </source>
</evidence>
<proteinExistence type="predicted"/>
<sequence>MRVNLQSCNSATNATIQFSILLPSTLVL</sequence>
<dbReference type="EMBL" id="GBXM01061136">
    <property type="protein sequence ID" value="JAH47441.1"/>
    <property type="molecule type" value="Transcribed_RNA"/>
</dbReference>
<reference evidence="1" key="1">
    <citation type="submission" date="2014-11" db="EMBL/GenBank/DDBJ databases">
        <authorList>
            <person name="Amaro Gonzalez C."/>
        </authorList>
    </citation>
    <scope>NUCLEOTIDE SEQUENCE</scope>
</reference>